<dbReference type="Gene3D" id="1.10.357.10">
    <property type="entry name" value="Tetracycline Repressor, domain 2"/>
    <property type="match status" value="1"/>
</dbReference>
<proteinExistence type="predicted"/>
<protein>
    <submittedName>
        <fullName evidence="8">Regulatory protein, TetR family</fullName>
    </submittedName>
    <submittedName>
        <fullName evidence="6">TetR/AcrR family transcriptional regulator</fullName>
    </submittedName>
</protein>
<evidence type="ECO:0000313" key="8">
    <source>
        <dbReference type="EMBL" id="SPC05505.1"/>
    </source>
</evidence>
<feature type="DNA-binding region" description="H-T-H motif" evidence="4">
    <location>
        <begin position="51"/>
        <end position="70"/>
    </location>
</feature>
<geneLocation type="plasmid" evidence="10">
    <name>co2235_mp</name>
</geneLocation>
<accession>A0A375FJ96</accession>
<dbReference type="PROSITE" id="PS50977">
    <property type="entry name" value="HTH_TETR_2"/>
    <property type="match status" value="1"/>
</dbReference>
<dbReference type="InterPro" id="IPR009057">
    <property type="entry name" value="Homeodomain-like_sf"/>
</dbReference>
<dbReference type="InterPro" id="IPR001647">
    <property type="entry name" value="HTH_TetR"/>
</dbReference>
<feature type="domain" description="HTH tetR-type" evidence="5">
    <location>
        <begin position="27"/>
        <end position="88"/>
    </location>
</feature>
<keyword evidence="2 4" id="KW-0238">DNA-binding</keyword>
<reference evidence="10" key="1">
    <citation type="submission" date="2018-01" db="EMBL/GenBank/DDBJ databases">
        <authorList>
            <person name="Gaut B.S."/>
            <person name="Morton B.R."/>
            <person name="Clegg M.T."/>
            <person name="Duvall M.R."/>
        </authorList>
    </citation>
    <scope>NUCLEOTIDE SEQUENCE [LARGE SCALE GENOMIC DNA]</scope>
</reference>
<keyword evidence="1" id="KW-0805">Transcription regulation</keyword>
<dbReference type="Proteomes" id="UP000256862">
    <property type="component" value="Plasmid CO2235_mp"/>
</dbReference>
<dbReference type="EMBL" id="OGUS01000009">
    <property type="protein sequence ID" value="SPC05505.1"/>
    <property type="molecule type" value="Genomic_DNA"/>
</dbReference>
<evidence type="ECO:0000259" key="5">
    <source>
        <dbReference type="PROSITE" id="PS50977"/>
    </source>
</evidence>
<dbReference type="AlphaFoldDB" id="A0A375FJ96"/>
<dbReference type="SUPFAM" id="SSF46689">
    <property type="entry name" value="Homeodomain-like"/>
    <property type="match status" value="1"/>
</dbReference>
<dbReference type="EMBL" id="OGUS01000133">
    <property type="protein sequence ID" value="SPC19133.1"/>
    <property type="molecule type" value="Genomic_DNA"/>
</dbReference>
<dbReference type="GeneID" id="303488789"/>
<dbReference type="GO" id="GO:0000976">
    <property type="term" value="F:transcription cis-regulatory region binding"/>
    <property type="evidence" value="ECO:0007669"/>
    <property type="project" value="TreeGrafter"/>
</dbReference>
<keyword evidence="3" id="KW-0804">Transcription</keyword>
<evidence type="ECO:0000256" key="1">
    <source>
        <dbReference type="ARBA" id="ARBA00023015"/>
    </source>
</evidence>
<dbReference type="Pfam" id="PF00440">
    <property type="entry name" value="TetR_N"/>
    <property type="match status" value="1"/>
</dbReference>
<reference evidence="6 11" key="3">
    <citation type="submission" date="2018-09" db="EMBL/GenBank/DDBJ databases">
        <title>Complete genome sequence of Cupriavidus oxalaticus T2, a bacterium capable of phenol tolerance and degradation.</title>
        <authorList>
            <person name="Yan J."/>
        </authorList>
    </citation>
    <scope>NUCLEOTIDE SEQUENCE [LARGE SCALE GENOMIC DNA]</scope>
    <source>
        <strain evidence="6 11">T2</strain>
    </source>
</reference>
<organism evidence="8 10">
    <name type="scientific">Cupriavidus oxalaticus</name>
    <dbReference type="NCBI Taxonomy" id="96344"/>
    <lineage>
        <taxon>Bacteria</taxon>
        <taxon>Pseudomonadati</taxon>
        <taxon>Pseudomonadota</taxon>
        <taxon>Betaproteobacteria</taxon>
        <taxon>Burkholderiales</taxon>
        <taxon>Burkholderiaceae</taxon>
        <taxon>Cupriavidus</taxon>
    </lineage>
</organism>
<evidence type="ECO:0000256" key="4">
    <source>
        <dbReference type="PROSITE-ProRule" id="PRU00335"/>
    </source>
</evidence>
<reference evidence="7 12" key="4">
    <citation type="submission" date="2021-02" db="EMBL/GenBank/DDBJ databases">
        <title>Complete Genome Sequence of Cupriavidus oxalaticus Strain Ox1, a Soil Oxalate-Degrading Species.</title>
        <authorList>
            <person name="Palmieri F."/>
            <person name="Udriet P."/>
            <person name="Deuasquier M."/>
            <person name="Beaudoing E."/>
            <person name="Johnson S.L."/>
            <person name="Davenport K.W."/>
            <person name="Chain P.S."/>
            <person name="Bindschedler S."/>
            <person name="Junier P."/>
        </authorList>
    </citation>
    <scope>NUCLEOTIDE SEQUENCE [LARGE SCALE GENOMIC DNA]</scope>
    <source>
        <strain evidence="7 12">Ox1</strain>
    </source>
</reference>
<gene>
    <name evidence="9" type="ORF">CO2235_MP100055</name>
    <name evidence="8" type="ORF">CO2235_U1060007</name>
    <name evidence="6" type="ORF">D2917_12200</name>
    <name evidence="7" type="ORF">JTE92_04625</name>
</gene>
<dbReference type="EMBL" id="CP069811">
    <property type="protein sequence ID" value="QRQ92198.1"/>
    <property type="molecule type" value="Genomic_DNA"/>
</dbReference>
<evidence type="ECO:0000313" key="10">
    <source>
        <dbReference type="Proteomes" id="UP000256862"/>
    </source>
</evidence>
<evidence type="ECO:0000313" key="6">
    <source>
        <dbReference type="EMBL" id="QEZ44914.1"/>
    </source>
</evidence>
<dbReference type="PANTHER" id="PTHR30055:SF234">
    <property type="entry name" value="HTH-TYPE TRANSCRIPTIONAL REGULATOR BETI"/>
    <property type="match status" value="1"/>
</dbReference>
<evidence type="ECO:0000313" key="7">
    <source>
        <dbReference type="EMBL" id="QRQ92198.1"/>
    </source>
</evidence>
<name>A0A375FJ96_9BURK</name>
<dbReference type="Proteomes" id="UP000623307">
    <property type="component" value="Chromosome 1"/>
</dbReference>
<evidence type="ECO:0000313" key="9">
    <source>
        <dbReference type="EMBL" id="SPC19133.1"/>
    </source>
</evidence>
<dbReference type="OrthoDB" id="8799388at2"/>
<dbReference type="InterPro" id="IPR050109">
    <property type="entry name" value="HTH-type_TetR-like_transc_reg"/>
</dbReference>
<evidence type="ECO:0000313" key="11">
    <source>
        <dbReference type="Proteomes" id="UP000325743"/>
    </source>
</evidence>
<evidence type="ECO:0000256" key="2">
    <source>
        <dbReference type="ARBA" id="ARBA00023125"/>
    </source>
</evidence>
<dbReference type="EMBL" id="CP032518">
    <property type="protein sequence ID" value="QEZ44914.1"/>
    <property type="molecule type" value="Genomic_DNA"/>
</dbReference>
<evidence type="ECO:0000313" key="12">
    <source>
        <dbReference type="Proteomes" id="UP000623307"/>
    </source>
</evidence>
<dbReference type="PANTHER" id="PTHR30055">
    <property type="entry name" value="HTH-TYPE TRANSCRIPTIONAL REGULATOR RUTR"/>
    <property type="match status" value="1"/>
</dbReference>
<keyword evidence="12" id="KW-1185">Reference proteome</keyword>
<reference evidence="8 10" key="2">
    <citation type="submission" date="2018-01" db="EMBL/GenBank/DDBJ databases">
        <authorList>
            <person name="Clerissi C."/>
        </authorList>
    </citation>
    <scope>NUCLEOTIDE SEQUENCE</scope>
    <source>
        <strain evidence="8">Cupriavidus oxalaticus LMG 2235</strain>
        <plasmid evidence="10">co2235_mp</plasmid>
    </source>
</reference>
<sequence length="223" mass="25021">MTKNVPATLPAREARASIRPARQARSEQSLQKMLAAGRALIEEKGNLDDLSITELTAQAGTSVGAFYRRFENKEAFFAVVQEAVLEEIRETMQHAVTTEAVWHDGPATAIADRMMELYVRNFQENRGLFHASLLHLPARETTWSPVRESNVHAMNVMLPLLIAHMPAAKGVDWDFEARVAMQTIVGMLVNIILNDPGPLHLHDKHFAAQVKRQFRRTLGLPTH</sequence>
<evidence type="ECO:0000256" key="3">
    <source>
        <dbReference type="ARBA" id="ARBA00023163"/>
    </source>
</evidence>
<dbReference type="GO" id="GO:0003700">
    <property type="term" value="F:DNA-binding transcription factor activity"/>
    <property type="evidence" value="ECO:0007669"/>
    <property type="project" value="TreeGrafter"/>
</dbReference>
<dbReference type="Proteomes" id="UP000325743">
    <property type="component" value="Chromosome 1"/>
</dbReference>
<dbReference type="RefSeq" id="WP_084254706.1">
    <property type="nucleotide sequence ID" value="NZ_CP032518.1"/>
</dbReference>